<comment type="caution">
    <text evidence="9">The sequence shown here is derived from an EMBL/GenBank/DDBJ whole genome shotgun (WGS) entry which is preliminary data.</text>
</comment>
<comment type="subcellular location">
    <subcellularLocation>
        <location evidence="1">Cell membrane</location>
        <topology evidence="1">Multi-pass membrane protein</topology>
    </subcellularLocation>
    <subcellularLocation>
        <location evidence="6">Membrane</location>
        <topology evidence="6">Multi-pass membrane protein</topology>
    </subcellularLocation>
</comment>
<organism evidence="9 10">
    <name type="scientific">SAR86 cluster bacterium</name>
    <dbReference type="NCBI Taxonomy" id="2030880"/>
    <lineage>
        <taxon>Bacteria</taxon>
        <taxon>Pseudomonadati</taxon>
        <taxon>Pseudomonadota</taxon>
        <taxon>Gammaproteobacteria</taxon>
        <taxon>SAR86 cluster</taxon>
    </lineage>
</organism>
<evidence type="ECO:0000256" key="5">
    <source>
        <dbReference type="ARBA" id="ARBA00023136"/>
    </source>
</evidence>
<comment type="similarity">
    <text evidence="6">Belongs to the exbB/tolQ family.</text>
</comment>
<sequence>MIGLTDLFDRGGPVLYILFLVTLFIWFIIFSKYLATTYNNKNWIKNNFNDFSSGVEVNKNNIHLFEESFLIHIKRVASQKLKVLDGLIGLCPMLGLLGTVYGMIEVFEVLAVLGTGNPRAMSTGVAKATIPTMAGMTIALSGLFFKFDLANRVERYQEEARIYLKEKVSL</sequence>
<dbReference type="EMBL" id="SHBJ01000007">
    <property type="protein sequence ID" value="RZO28832.1"/>
    <property type="molecule type" value="Genomic_DNA"/>
</dbReference>
<keyword evidence="6" id="KW-0653">Protein transport</keyword>
<keyword evidence="2" id="KW-1003">Cell membrane</keyword>
<dbReference type="InterPro" id="IPR002898">
    <property type="entry name" value="MotA_ExbB_proton_chnl"/>
</dbReference>
<keyword evidence="3 7" id="KW-0812">Transmembrane</keyword>
<dbReference type="InterPro" id="IPR050790">
    <property type="entry name" value="ExbB/TolQ_transport"/>
</dbReference>
<proteinExistence type="inferred from homology"/>
<feature type="transmembrane region" description="Helical" evidence="7">
    <location>
        <begin position="83"/>
        <end position="104"/>
    </location>
</feature>
<evidence type="ECO:0000259" key="8">
    <source>
        <dbReference type="Pfam" id="PF01618"/>
    </source>
</evidence>
<name>A0A520N5S2_9GAMM</name>
<dbReference type="Pfam" id="PF01618">
    <property type="entry name" value="MotA_ExbB"/>
    <property type="match status" value="1"/>
</dbReference>
<feature type="transmembrane region" description="Helical" evidence="7">
    <location>
        <begin position="14"/>
        <end position="35"/>
    </location>
</feature>
<dbReference type="GO" id="GO:0005886">
    <property type="term" value="C:plasma membrane"/>
    <property type="evidence" value="ECO:0007669"/>
    <property type="project" value="UniProtKB-SubCell"/>
</dbReference>
<dbReference type="PANTHER" id="PTHR30625">
    <property type="entry name" value="PROTEIN TOLQ"/>
    <property type="match status" value="1"/>
</dbReference>
<accession>A0A520N5S2</accession>
<protein>
    <submittedName>
        <fullName evidence="9">MotA/TolQ/ExbB proton channel family protein</fullName>
    </submittedName>
</protein>
<keyword evidence="5 7" id="KW-0472">Membrane</keyword>
<evidence type="ECO:0000256" key="7">
    <source>
        <dbReference type="SAM" id="Phobius"/>
    </source>
</evidence>
<keyword evidence="4 7" id="KW-1133">Transmembrane helix</keyword>
<evidence type="ECO:0000256" key="3">
    <source>
        <dbReference type="ARBA" id="ARBA00022692"/>
    </source>
</evidence>
<evidence type="ECO:0000256" key="1">
    <source>
        <dbReference type="ARBA" id="ARBA00004651"/>
    </source>
</evidence>
<evidence type="ECO:0000256" key="4">
    <source>
        <dbReference type="ARBA" id="ARBA00022989"/>
    </source>
</evidence>
<evidence type="ECO:0000256" key="6">
    <source>
        <dbReference type="RuleBase" id="RU004057"/>
    </source>
</evidence>
<feature type="domain" description="MotA/TolQ/ExbB proton channel" evidence="8">
    <location>
        <begin position="73"/>
        <end position="159"/>
    </location>
</feature>
<dbReference type="AlphaFoldDB" id="A0A520N5S2"/>
<reference evidence="9 10" key="1">
    <citation type="submission" date="2019-02" db="EMBL/GenBank/DDBJ databases">
        <title>Prokaryotic population dynamics and viral predation in marine succession experiment using metagenomics: the confinement effect.</title>
        <authorList>
            <person name="Haro-Moreno J.M."/>
            <person name="Rodriguez-Valera F."/>
            <person name="Lopez-Perez M."/>
        </authorList>
    </citation>
    <scope>NUCLEOTIDE SEQUENCE [LARGE SCALE GENOMIC DNA]</scope>
    <source>
        <strain evidence="9">MED-G164</strain>
    </source>
</reference>
<feature type="transmembrane region" description="Helical" evidence="7">
    <location>
        <begin position="124"/>
        <end position="145"/>
    </location>
</feature>
<dbReference type="GO" id="GO:0017038">
    <property type="term" value="P:protein import"/>
    <property type="evidence" value="ECO:0007669"/>
    <property type="project" value="TreeGrafter"/>
</dbReference>
<dbReference type="PANTHER" id="PTHR30625:SF18">
    <property type="entry name" value="TONB2 ENERGY TRANSDUCTION SYSTEM INNER MEMBRANE COMPONENT EXBB"/>
    <property type="match status" value="1"/>
</dbReference>
<gene>
    <name evidence="9" type="ORF">EVA97_01620</name>
</gene>
<keyword evidence="6" id="KW-0813">Transport</keyword>
<dbReference type="Proteomes" id="UP000315283">
    <property type="component" value="Unassembled WGS sequence"/>
</dbReference>
<evidence type="ECO:0000313" key="9">
    <source>
        <dbReference type="EMBL" id="RZO28832.1"/>
    </source>
</evidence>
<evidence type="ECO:0000256" key="2">
    <source>
        <dbReference type="ARBA" id="ARBA00022475"/>
    </source>
</evidence>
<evidence type="ECO:0000313" key="10">
    <source>
        <dbReference type="Proteomes" id="UP000315283"/>
    </source>
</evidence>